<evidence type="ECO:0000259" key="1">
    <source>
        <dbReference type="PROSITE" id="PS50878"/>
    </source>
</evidence>
<dbReference type="InterPro" id="IPR043502">
    <property type="entry name" value="DNA/RNA_pol_sf"/>
</dbReference>
<proteinExistence type="predicted"/>
<keyword evidence="2" id="KW-0695">RNA-directed DNA polymerase</keyword>
<dbReference type="PANTHER" id="PTHR34047">
    <property type="entry name" value="NUCLEAR INTRON MATURASE 1, MITOCHONDRIAL-RELATED"/>
    <property type="match status" value="1"/>
</dbReference>
<keyword evidence="2" id="KW-0808">Transferase</keyword>
<dbReference type="EC" id="2.7.7.49" evidence="2"/>
<organism evidence="2 3">
    <name type="scientific">Paenibacillus phytohabitans</name>
    <dbReference type="NCBI Taxonomy" id="2654978"/>
    <lineage>
        <taxon>Bacteria</taxon>
        <taxon>Bacillati</taxon>
        <taxon>Bacillota</taxon>
        <taxon>Bacilli</taxon>
        <taxon>Bacillales</taxon>
        <taxon>Paenibacillaceae</taxon>
        <taxon>Paenibacillus</taxon>
    </lineage>
</organism>
<name>A0ABX1YPD9_9BACL</name>
<dbReference type="InterPro" id="IPR030931">
    <property type="entry name" value="Group_II_RT_mat"/>
</dbReference>
<gene>
    <name evidence="2" type="primary">ltrA</name>
    <name evidence="2" type="ORF">GC101_29145</name>
</gene>
<evidence type="ECO:0000313" key="3">
    <source>
        <dbReference type="Proteomes" id="UP000596857"/>
    </source>
</evidence>
<dbReference type="RefSeq" id="WP_171720211.1">
    <property type="nucleotide sequence ID" value="NZ_WHOB01000089.1"/>
</dbReference>
<comment type="caution">
    <text evidence="2">The sequence shown here is derived from an EMBL/GenBank/DDBJ whole genome shotgun (WGS) entry which is preliminary data.</text>
</comment>
<dbReference type="EMBL" id="WHOB01000089">
    <property type="protein sequence ID" value="NOU82935.1"/>
    <property type="molecule type" value="Genomic_DNA"/>
</dbReference>
<keyword evidence="2" id="KW-0548">Nucleotidyltransferase</keyword>
<dbReference type="SUPFAM" id="SSF56672">
    <property type="entry name" value="DNA/RNA polymerases"/>
    <property type="match status" value="1"/>
</dbReference>
<dbReference type="SMART" id="SM00507">
    <property type="entry name" value="HNHc"/>
    <property type="match status" value="1"/>
</dbReference>
<dbReference type="InterPro" id="IPR003615">
    <property type="entry name" value="HNH_nuc"/>
</dbReference>
<reference evidence="2 3" key="1">
    <citation type="submission" date="2019-10" db="EMBL/GenBank/DDBJ databases">
        <title>Description of Paenibacillus terricola sp. nov.</title>
        <authorList>
            <person name="Carlier A."/>
            <person name="Qi S."/>
        </authorList>
    </citation>
    <scope>NUCLEOTIDE SEQUENCE [LARGE SCALE GENOMIC DNA]</scope>
    <source>
        <strain evidence="2 3">LMG 31459</strain>
    </source>
</reference>
<accession>A0ABX1YPD9</accession>
<dbReference type="NCBIfam" id="TIGR04416">
    <property type="entry name" value="group_II_RT_mat"/>
    <property type="match status" value="1"/>
</dbReference>
<dbReference type="PANTHER" id="PTHR34047:SF8">
    <property type="entry name" value="PROTEIN YKFC"/>
    <property type="match status" value="1"/>
</dbReference>
<dbReference type="PROSITE" id="PS50878">
    <property type="entry name" value="RT_POL"/>
    <property type="match status" value="1"/>
</dbReference>
<dbReference type="Pfam" id="PF00078">
    <property type="entry name" value="RVT_1"/>
    <property type="match status" value="1"/>
</dbReference>
<keyword evidence="3" id="KW-1185">Reference proteome</keyword>
<evidence type="ECO:0000313" key="2">
    <source>
        <dbReference type="EMBL" id="NOU82935.1"/>
    </source>
</evidence>
<dbReference type="GO" id="GO:0003964">
    <property type="term" value="F:RNA-directed DNA polymerase activity"/>
    <property type="evidence" value="ECO:0007669"/>
    <property type="project" value="UniProtKB-KW"/>
</dbReference>
<dbReference type="CDD" id="cd01651">
    <property type="entry name" value="RT_G2_intron"/>
    <property type="match status" value="1"/>
</dbReference>
<protein>
    <submittedName>
        <fullName evidence="2">Group II intron reverse transcriptase/maturase</fullName>
        <ecNumber evidence="2">2.7.7.49</ecNumber>
    </submittedName>
</protein>
<dbReference type="Proteomes" id="UP000596857">
    <property type="component" value="Unassembled WGS sequence"/>
</dbReference>
<sequence length="603" mass="70336">MQALRYWDYYGMTDTFTALYDSASKKEVFPQLYDIITSRENILLAYRMMKSNKGSRTPGTDGKTITDIQKLSEDELVLDIQYKLKNYRPNKVRRKHIEKDNGKWRPLGIPCILDRIIQQCFKQVLEPIAEAHFYNHSYGFRPLRSTHHAMARVQFLVNHSQLHYVVDIDIQGFFDNVNHGLLIKQLWNLGIQDRRTLACISKMLKAEIDGEGVPFKGVPQGGILSPLLSNIVLNDLDQWIAGQWELFPMNESYKTRSGELYAKKRSTLKEGYIVRYADDFKVLCRDWRTAHKWYHAVKLYLKERLKLDISPEKSQIVNLRKRESEFLGFTIRATKKGNKRVAHTGIKAKNKRKIKEEAKARIKKLRASPTAQNALLFNSFVLGIHNYFKWATHVNPEFSRLAYDLRAFMFNRLKQIGKYEHPENPPPTYKKFYSRGFRTFKLANVYLYPLADVKTRNTMSFSQQLTLYTAEGREQIHQKLRPDLQHEIASLTKSHIPSRSVEYMDNRISRYSMKMGKCEVTGMYLCAADVHCHHFVPLHLGGNDKFSNLRILQKEVHRLIHSTCKQTIDGLMAKLGITESMQSLINQYRTKCELEAVSFFSRT</sequence>
<dbReference type="Gene3D" id="1.10.30.50">
    <property type="match status" value="1"/>
</dbReference>
<dbReference type="InterPro" id="IPR000477">
    <property type="entry name" value="RT_dom"/>
</dbReference>
<feature type="domain" description="Reverse transcriptase" evidence="1">
    <location>
        <begin position="78"/>
        <end position="331"/>
    </location>
</feature>
<dbReference type="CDD" id="cd00085">
    <property type="entry name" value="HNHc"/>
    <property type="match status" value="1"/>
</dbReference>
<dbReference type="InterPro" id="IPR051083">
    <property type="entry name" value="GrpII_Intron_Splice-Mob/Def"/>
</dbReference>